<dbReference type="Proteomes" id="UP001143548">
    <property type="component" value="Unassembled WGS sequence"/>
</dbReference>
<dbReference type="InterPro" id="IPR036047">
    <property type="entry name" value="F-box-like_dom_sf"/>
</dbReference>
<evidence type="ECO:0000256" key="1">
    <source>
        <dbReference type="SAM" id="MobiDB-lite"/>
    </source>
</evidence>
<dbReference type="InterPro" id="IPR001810">
    <property type="entry name" value="F-box_dom"/>
</dbReference>
<proteinExistence type="predicted"/>
<dbReference type="Gene3D" id="1.20.1280.50">
    <property type="match status" value="1"/>
</dbReference>
<sequence>MHTFSESNPIPTEVIINIFGELPLPDALHLAATCRRLRQVLNDNTPTIYKRLRKKIPCERYARVLLADQGGLPPYSSSVTIRDLLRLRRNARIVEKAIEVFDRDITPKIRIPLTSIDDEFYGGKPRPLHLLPSERHRFTRSYYQFWSLLLLDRPSRQQRYQRMLLKHLYMVYEMVDLNQPIGDELVSSFADEKRCELAQELTDYLHYLYHDIHGVDYIDFSGHSISMRTRGHAAIWDHCQPDFKKIVCYQWRNPEKKPVKEEEVKLSASLRHIEKIWSGLFPEDTSPVDTQSVRLLANLIPQWSTGDRSEATQLMNDGTLFPDVSEGTARDDLLHRLIHVRGRIVTVQSLTQDTLLWHSCAKALRQLVPKRGTDLRHAIMTQFAGGGMEWPVQVAESVIEYVAVDMRDQRQFHSGRANAAYVQLWCFTIRHIESLTGLKLPARKDLCLRNPHALRQTQREANHRLGLLAKRLGFWSPQVDSLCADADLKPNMKAYLLGRRPKNTYAHPDRWEEKASRKVVDLLKELEERADYQVVTPPLTTEAAPPKRCGLPAFTSHQKDRSSLFLPCIYIDSQSEGENPSSFCILRDMIFTFLGEDMFPAEPHPPGTPHTPIHEDFPMEEQPQLQGVDPVEEGPERQLQGELTPQL</sequence>
<evidence type="ECO:0000313" key="4">
    <source>
        <dbReference type="Proteomes" id="UP001143548"/>
    </source>
</evidence>
<evidence type="ECO:0000259" key="2">
    <source>
        <dbReference type="PROSITE" id="PS50181"/>
    </source>
</evidence>
<dbReference type="PROSITE" id="PS50181">
    <property type="entry name" value="FBOX"/>
    <property type="match status" value="1"/>
</dbReference>
<dbReference type="Pfam" id="PF12520">
    <property type="entry name" value="DUF3723"/>
    <property type="match status" value="1"/>
</dbReference>
<dbReference type="InterPro" id="IPR022198">
    <property type="entry name" value="DUF3723"/>
</dbReference>
<protein>
    <recommendedName>
        <fullName evidence="2">F-box domain-containing protein</fullName>
    </recommendedName>
</protein>
<dbReference type="SMART" id="SM00256">
    <property type="entry name" value="FBOX"/>
    <property type="match status" value="1"/>
</dbReference>
<name>A0A9W5Z1N7_9EURO</name>
<feature type="region of interest" description="Disordered" evidence="1">
    <location>
        <begin position="597"/>
        <end position="647"/>
    </location>
</feature>
<dbReference type="CDD" id="cd09917">
    <property type="entry name" value="F-box_SF"/>
    <property type="match status" value="1"/>
</dbReference>
<accession>A0A9W5Z1N7</accession>
<feature type="domain" description="F-box" evidence="2">
    <location>
        <begin position="4"/>
        <end position="52"/>
    </location>
</feature>
<gene>
    <name evidence="3" type="ORF">AbraCBS73388_002930</name>
</gene>
<dbReference type="Pfam" id="PF12937">
    <property type="entry name" value="F-box-like"/>
    <property type="match status" value="1"/>
</dbReference>
<organism evidence="3 4">
    <name type="scientific">Aspergillus brasiliensis</name>
    <dbReference type="NCBI Taxonomy" id="319629"/>
    <lineage>
        <taxon>Eukaryota</taxon>
        <taxon>Fungi</taxon>
        <taxon>Dikarya</taxon>
        <taxon>Ascomycota</taxon>
        <taxon>Pezizomycotina</taxon>
        <taxon>Eurotiomycetes</taxon>
        <taxon>Eurotiomycetidae</taxon>
        <taxon>Eurotiales</taxon>
        <taxon>Aspergillaceae</taxon>
        <taxon>Aspergillus</taxon>
        <taxon>Aspergillus subgen. Circumdati</taxon>
    </lineage>
</organism>
<dbReference type="AlphaFoldDB" id="A0A9W5Z1N7"/>
<comment type="caution">
    <text evidence="3">The sequence shown here is derived from an EMBL/GenBank/DDBJ whole genome shotgun (WGS) entry which is preliminary data.</text>
</comment>
<evidence type="ECO:0000313" key="3">
    <source>
        <dbReference type="EMBL" id="GKZ26679.1"/>
    </source>
</evidence>
<reference evidence="3" key="1">
    <citation type="submission" date="2022-07" db="EMBL/GenBank/DDBJ databases">
        <title>Taxonomy of Aspergillus series Nigri: significant species reduction supported by multi-species coalescent approaches.</title>
        <authorList>
            <person name="Bian C."/>
            <person name="Kusuya Y."/>
            <person name="Sklenar F."/>
            <person name="D'hooge E."/>
            <person name="Yaguchi T."/>
            <person name="Takahashi H."/>
            <person name="Hubka V."/>
        </authorList>
    </citation>
    <scope>NUCLEOTIDE SEQUENCE</scope>
    <source>
        <strain evidence="3">CBS 733.88</strain>
    </source>
</reference>
<dbReference type="EMBL" id="BROQ01000157">
    <property type="protein sequence ID" value="GKZ26679.1"/>
    <property type="molecule type" value="Genomic_DNA"/>
</dbReference>
<dbReference type="SUPFAM" id="SSF81383">
    <property type="entry name" value="F-box domain"/>
    <property type="match status" value="1"/>
</dbReference>